<accession>A0A516ISY1</accession>
<dbReference type="Proteomes" id="UP000321857">
    <property type="component" value="Chromosome"/>
</dbReference>
<evidence type="ECO:0000313" key="3">
    <source>
        <dbReference type="Proteomes" id="UP000321857"/>
    </source>
</evidence>
<evidence type="ECO:0000256" key="1">
    <source>
        <dbReference type="SAM" id="Phobius"/>
    </source>
</evidence>
<keyword evidence="3" id="KW-1185">Reference proteome</keyword>
<dbReference type="KEGG" id="sxa:FMM02_08730"/>
<keyword evidence="1" id="KW-1133">Transmembrane helix</keyword>
<organism evidence="2 3">
    <name type="scientific">Sphingomonas xanthus</name>
    <dbReference type="NCBI Taxonomy" id="2594473"/>
    <lineage>
        <taxon>Bacteria</taxon>
        <taxon>Pseudomonadati</taxon>
        <taxon>Pseudomonadota</taxon>
        <taxon>Alphaproteobacteria</taxon>
        <taxon>Sphingomonadales</taxon>
        <taxon>Sphingomonadaceae</taxon>
        <taxon>Sphingomonas</taxon>
    </lineage>
</organism>
<proteinExistence type="predicted"/>
<keyword evidence="1" id="KW-0812">Transmembrane</keyword>
<keyword evidence="1" id="KW-0472">Membrane</keyword>
<dbReference type="AlphaFoldDB" id="A0A516ISY1"/>
<evidence type="ECO:0000313" key="2">
    <source>
        <dbReference type="EMBL" id="QDP20032.1"/>
    </source>
</evidence>
<sequence length="256" mass="29229">MIFKRSIARLRAQNWAAITIELLIVVVGVFIGTMVANWNQDRLERRDAAKMLRELRPALTDFVDFFETAKIYYATTRDYSEAAFGGWQGDPAVSDEQFVIGAYQASQIYSLGLNAVNWTQIFGGNQLQHVDEPELKKSLANLMTLNFELIDTPAVDTDYRRNVRQVIPEDIQDAIRAECGDRVIPGKPLTQALPRRCDLDFPDARWSTAAARLRSRPQLTEQLRWHRAAVAAFLSNMELFEQQTHTVIDQLDDDPR</sequence>
<name>A0A516ISY1_9SPHN</name>
<feature type="transmembrane region" description="Helical" evidence="1">
    <location>
        <begin position="12"/>
        <end position="36"/>
    </location>
</feature>
<dbReference type="RefSeq" id="WP_147494481.1">
    <property type="nucleotide sequence ID" value="NZ_CP041659.1"/>
</dbReference>
<protein>
    <submittedName>
        <fullName evidence="2">Uncharacterized protein</fullName>
    </submittedName>
</protein>
<reference evidence="2 3" key="1">
    <citation type="submission" date="2019-07" db="EMBL/GenBank/DDBJ databases">
        <title>Sphingomonas AE3 Genome sequencing and assembly.</title>
        <authorList>
            <person name="Kim H."/>
        </authorList>
    </citation>
    <scope>NUCLEOTIDE SEQUENCE [LARGE SCALE GENOMIC DNA]</scope>
    <source>
        <strain evidence="2 3">AE3</strain>
    </source>
</reference>
<dbReference type="OrthoDB" id="7562173at2"/>
<dbReference type="EMBL" id="CP041659">
    <property type="protein sequence ID" value="QDP20032.1"/>
    <property type="molecule type" value="Genomic_DNA"/>
</dbReference>
<gene>
    <name evidence="2" type="ORF">FMM02_08730</name>
</gene>